<dbReference type="EMBL" id="DS268109">
    <property type="protein sequence ID" value="KMM65101.1"/>
    <property type="molecule type" value="Genomic_DNA"/>
</dbReference>
<reference evidence="2" key="3">
    <citation type="journal article" date="2010" name="Genome Res.">
        <title>Population genomic sequencing of Coccidioides fungi reveals recent hybridization and transposon control.</title>
        <authorList>
            <person name="Neafsey D.E."/>
            <person name="Barker B.M."/>
            <person name="Sharpton T.J."/>
            <person name="Stajich J.E."/>
            <person name="Park D.J."/>
            <person name="Whiston E."/>
            <person name="Hung C.-Y."/>
            <person name="McMahan C."/>
            <person name="White J."/>
            <person name="Sykes S."/>
            <person name="Heiman D."/>
            <person name="Young S."/>
            <person name="Zeng Q."/>
            <person name="Abouelleil A."/>
            <person name="Aftuck L."/>
            <person name="Bessette D."/>
            <person name="Brown A."/>
            <person name="FitzGerald M."/>
            <person name="Lui A."/>
            <person name="Macdonald J.P."/>
            <person name="Priest M."/>
            <person name="Orbach M.J."/>
            <person name="Galgiani J.N."/>
            <person name="Kirkland T.N."/>
            <person name="Cole G.T."/>
            <person name="Birren B.W."/>
            <person name="Henn M.R."/>
            <person name="Taylor J.W."/>
            <person name="Rounsley S.D."/>
        </authorList>
    </citation>
    <scope>NUCLEOTIDE SEQUENCE [LARGE SCALE GENOMIC DNA]</scope>
    <source>
        <strain evidence="2">RMSCC 3488</strain>
    </source>
</reference>
<name>A0A0J6EX63_COCPO</name>
<organism evidence="1 2">
    <name type="scientific">Coccidioides posadasii RMSCC 3488</name>
    <dbReference type="NCBI Taxonomy" id="454284"/>
    <lineage>
        <taxon>Eukaryota</taxon>
        <taxon>Fungi</taxon>
        <taxon>Dikarya</taxon>
        <taxon>Ascomycota</taxon>
        <taxon>Pezizomycotina</taxon>
        <taxon>Eurotiomycetes</taxon>
        <taxon>Eurotiomycetidae</taxon>
        <taxon>Onygenales</taxon>
        <taxon>Onygenaceae</taxon>
        <taxon>Coccidioides</taxon>
    </lineage>
</organism>
<evidence type="ECO:0000313" key="2">
    <source>
        <dbReference type="Proteomes" id="UP000054567"/>
    </source>
</evidence>
<evidence type="ECO:0000313" key="1">
    <source>
        <dbReference type="EMBL" id="KMM65101.1"/>
    </source>
</evidence>
<protein>
    <submittedName>
        <fullName evidence="1">Uncharacterized protein</fullName>
    </submittedName>
</protein>
<dbReference type="AlphaFoldDB" id="A0A0J6EX63"/>
<reference evidence="2" key="2">
    <citation type="journal article" date="2009" name="Genome Res.">
        <title>Comparative genomic analyses of the human fungal pathogens Coccidioides and their relatives.</title>
        <authorList>
            <person name="Sharpton T.J."/>
            <person name="Stajich J.E."/>
            <person name="Rounsley S.D."/>
            <person name="Gardner M.J."/>
            <person name="Wortman J.R."/>
            <person name="Jordar V.S."/>
            <person name="Maiti R."/>
            <person name="Kodira C.D."/>
            <person name="Neafsey D.E."/>
            <person name="Zeng Q."/>
            <person name="Hung C.-Y."/>
            <person name="McMahan C."/>
            <person name="Muszewska A."/>
            <person name="Grynberg M."/>
            <person name="Mandel M.A."/>
            <person name="Kellner E.M."/>
            <person name="Barker B.M."/>
            <person name="Galgiani J.N."/>
            <person name="Orbach M.J."/>
            <person name="Kirkland T.N."/>
            <person name="Cole G.T."/>
            <person name="Henn M.R."/>
            <person name="Birren B.W."/>
            <person name="Taylor J.W."/>
        </authorList>
    </citation>
    <scope>NUCLEOTIDE SEQUENCE [LARGE SCALE GENOMIC DNA]</scope>
    <source>
        <strain evidence="2">RMSCC 3488</strain>
    </source>
</reference>
<reference evidence="1 2" key="1">
    <citation type="submission" date="2007-06" db="EMBL/GenBank/DDBJ databases">
        <title>The Genome Sequence of Coccidioides posadasii RMSCC_3488.</title>
        <authorList>
            <consortium name="Coccidioides Genome Resources Consortium"/>
            <consortium name="The Broad Institute Genome Sequencing Platform"/>
            <person name="Henn M.R."/>
            <person name="Sykes S."/>
            <person name="Young S."/>
            <person name="Jaffe D."/>
            <person name="Berlin A."/>
            <person name="Alvarez P."/>
            <person name="Butler J."/>
            <person name="Gnerre S."/>
            <person name="Grabherr M."/>
            <person name="Mauceli E."/>
            <person name="Brockman W."/>
            <person name="Kodira C."/>
            <person name="Alvarado L."/>
            <person name="Zeng Q."/>
            <person name="Crawford M."/>
            <person name="Antoine C."/>
            <person name="Devon K."/>
            <person name="Galgiani J."/>
            <person name="Orsborn K."/>
            <person name="Lewis M.L."/>
            <person name="Nusbaum C."/>
            <person name="Galagan J."/>
            <person name="Birren B."/>
        </authorList>
    </citation>
    <scope>NUCLEOTIDE SEQUENCE [LARGE SCALE GENOMIC DNA]</scope>
    <source>
        <strain evidence="1 2">RMSCC 3488</strain>
    </source>
</reference>
<sequence>MKITSKVPSLKLRSRTRAPDCFGPSLLERPGEFADQDFDKEVALMPFSSTSCGGRQCKRAVEQALAPLAETKHDLGIVWDDMSGWRGWKFGPKRRILDGVPGLRGELACRSSEQGFRASGDLHHTGSREIIPEDSARQERCSSIKRGIFHPRLGRALLRPCSHQFAGLSSPSAV</sequence>
<dbReference type="VEuPathDB" id="FungiDB:CPAG_01453"/>
<gene>
    <name evidence="1" type="ORF">CPAG_01453</name>
</gene>
<dbReference type="Proteomes" id="UP000054567">
    <property type="component" value="Unassembled WGS sequence"/>
</dbReference>
<accession>A0A0J6EX63</accession>
<proteinExistence type="predicted"/>